<keyword evidence="3 5" id="KW-0863">Zinc-finger</keyword>
<feature type="domain" description="RING-type" evidence="6">
    <location>
        <begin position="350"/>
        <end position="385"/>
    </location>
</feature>
<comment type="similarity">
    <text evidence="1">Belongs to the IAP family.</text>
</comment>
<dbReference type="Gene3D" id="1.10.1170.10">
    <property type="entry name" value="Inhibitor Of Apoptosis Protein (2mihbC-IAP-1), Chain A"/>
    <property type="match status" value="2"/>
</dbReference>
<dbReference type="PROSITE" id="PS50143">
    <property type="entry name" value="BIR_REPEAT_2"/>
    <property type="match status" value="2"/>
</dbReference>
<dbReference type="GO" id="GO:0008270">
    <property type="term" value="F:zinc ion binding"/>
    <property type="evidence" value="ECO:0007669"/>
    <property type="project" value="UniProtKB-KW"/>
</dbReference>
<dbReference type="SMART" id="SM00238">
    <property type="entry name" value="BIR"/>
    <property type="match status" value="2"/>
</dbReference>
<evidence type="ECO:0000256" key="5">
    <source>
        <dbReference type="PROSITE-ProRule" id="PRU00175"/>
    </source>
</evidence>
<dbReference type="SUPFAM" id="SSF57924">
    <property type="entry name" value="Inhibitor of apoptosis (IAP) repeat"/>
    <property type="match status" value="2"/>
</dbReference>
<dbReference type="InterPro" id="IPR013083">
    <property type="entry name" value="Znf_RING/FYVE/PHD"/>
</dbReference>
<sequence>MEFRDALAKDGFFKGNACIILKQFCKEKSRLQTFKTYPRGACKSPILLARDGFFYAGSGQNTDDTVVCFSCRKKKVAWREDDDIKDVHQNLCSSCAMVTGTGCGNIPIIAPSVSFEERRASFQGISVKKCTFQKLKLITDKPKRPEYAGLSTRLQTFGKWPNDHHIKKDDLADAGFYFEEHKFERDCVRCFHCGGTLIKWEPGEDPWVEHARHFPTCDFLKMKLGYGFIETVKQMVAEKQIKISFQMVTNSMGVNPTIFQIDSKATSLKNDPAVMAVRSVGFQEEEILPVAESLKETGCVLTANSLHCAVVDRLSEQPLNINVLNRDRAMDSETVMLENTNKELRRKTSCKLCLDKEVAAVFLPCGHLVCCTECAPNLKNCPVCQTPIQNKVRAFMNFAY</sequence>
<dbReference type="InterPro" id="IPR050784">
    <property type="entry name" value="IAP"/>
</dbReference>
<dbReference type="PANTHER" id="PTHR10044">
    <property type="entry name" value="INHIBITOR OF APOPTOSIS"/>
    <property type="match status" value="1"/>
</dbReference>
<dbReference type="FunFam" id="1.10.1170.10:FF:000002">
    <property type="entry name" value="Baculoviral IAP repeat containing 7"/>
    <property type="match status" value="1"/>
</dbReference>
<evidence type="ECO:0000313" key="7">
    <source>
        <dbReference type="EMBL" id="KAK3793190.1"/>
    </source>
</evidence>
<dbReference type="GO" id="GO:0051726">
    <property type="term" value="P:regulation of cell cycle"/>
    <property type="evidence" value="ECO:0007669"/>
    <property type="project" value="TreeGrafter"/>
</dbReference>
<evidence type="ECO:0000256" key="3">
    <source>
        <dbReference type="ARBA" id="ARBA00022771"/>
    </source>
</evidence>
<dbReference type="InterPro" id="IPR001370">
    <property type="entry name" value="BIR_rpt"/>
</dbReference>
<name>A0AAE1ASF6_9GAST</name>
<organism evidence="7 8">
    <name type="scientific">Elysia crispata</name>
    <name type="common">lettuce slug</name>
    <dbReference type="NCBI Taxonomy" id="231223"/>
    <lineage>
        <taxon>Eukaryota</taxon>
        <taxon>Metazoa</taxon>
        <taxon>Spiralia</taxon>
        <taxon>Lophotrochozoa</taxon>
        <taxon>Mollusca</taxon>
        <taxon>Gastropoda</taxon>
        <taxon>Heterobranchia</taxon>
        <taxon>Euthyneura</taxon>
        <taxon>Panpulmonata</taxon>
        <taxon>Sacoglossa</taxon>
        <taxon>Placobranchoidea</taxon>
        <taxon>Plakobranchidae</taxon>
        <taxon>Elysia</taxon>
    </lineage>
</organism>
<dbReference type="PANTHER" id="PTHR10044:SF139">
    <property type="entry name" value="DEATH-ASSOCIATED INHIBITOR OF APOPTOSIS 2"/>
    <property type="match status" value="1"/>
</dbReference>
<comment type="caution">
    <text evidence="7">The sequence shown here is derived from an EMBL/GenBank/DDBJ whole genome shotgun (WGS) entry which is preliminary data.</text>
</comment>
<evidence type="ECO:0000256" key="1">
    <source>
        <dbReference type="ARBA" id="ARBA00006672"/>
    </source>
</evidence>
<dbReference type="SMART" id="SM00184">
    <property type="entry name" value="RING"/>
    <property type="match status" value="1"/>
</dbReference>
<evidence type="ECO:0000313" key="8">
    <source>
        <dbReference type="Proteomes" id="UP001283361"/>
    </source>
</evidence>
<protein>
    <recommendedName>
        <fullName evidence="6">RING-type domain-containing protein</fullName>
    </recommendedName>
</protein>
<keyword evidence="8" id="KW-1185">Reference proteome</keyword>
<dbReference type="Pfam" id="PF13920">
    <property type="entry name" value="zf-C3HC4_3"/>
    <property type="match status" value="1"/>
</dbReference>
<evidence type="ECO:0000259" key="6">
    <source>
        <dbReference type="PROSITE" id="PS50089"/>
    </source>
</evidence>
<reference evidence="7" key="1">
    <citation type="journal article" date="2023" name="G3 (Bethesda)">
        <title>A reference genome for the long-term kleptoplast-retaining sea slug Elysia crispata morphotype clarki.</title>
        <authorList>
            <person name="Eastman K.E."/>
            <person name="Pendleton A.L."/>
            <person name="Shaikh M.A."/>
            <person name="Suttiyut T."/>
            <person name="Ogas R."/>
            <person name="Tomko P."/>
            <person name="Gavelis G."/>
            <person name="Widhalm J.R."/>
            <person name="Wisecaver J.H."/>
        </authorList>
    </citation>
    <scope>NUCLEOTIDE SEQUENCE</scope>
    <source>
        <strain evidence="7">ECLA1</strain>
    </source>
</reference>
<dbReference type="AlphaFoldDB" id="A0AAE1ASF6"/>
<keyword evidence="2" id="KW-0479">Metal-binding</keyword>
<evidence type="ECO:0000256" key="2">
    <source>
        <dbReference type="ARBA" id="ARBA00022723"/>
    </source>
</evidence>
<accession>A0AAE1ASF6</accession>
<gene>
    <name evidence="7" type="ORF">RRG08_009489</name>
</gene>
<dbReference type="EMBL" id="JAWDGP010001275">
    <property type="protein sequence ID" value="KAK3793190.1"/>
    <property type="molecule type" value="Genomic_DNA"/>
</dbReference>
<evidence type="ECO:0000256" key="4">
    <source>
        <dbReference type="ARBA" id="ARBA00022833"/>
    </source>
</evidence>
<dbReference type="InterPro" id="IPR001841">
    <property type="entry name" value="Znf_RING"/>
</dbReference>
<dbReference type="GO" id="GO:0005634">
    <property type="term" value="C:nucleus"/>
    <property type="evidence" value="ECO:0007669"/>
    <property type="project" value="TreeGrafter"/>
</dbReference>
<dbReference type="CDD" id="cd00022">
    <property type="entry name" value="BIR"/>
    <property type="match status" value="1"/>
</dbReference>
<dbReference type="Proteomes" id="UP001283361">
    <property type="component" value="Unassembled WGS sequence"/>
</dbReference>
<dbReference type="GO" id="GO:0005737">
    <property type="term" value="C:cytoplasm"/>
    <property type="evidence" value="ECO:0007669"/>
    <property type="project" value="TreeGrafter"/>
</dbReference>
<proteinExistence type="inferred from homology"/>
<keyword evidence="4" id="KW-0862">Zinc</keyword>
<dbReference type="Pfam" id="PF00653">
    <property type="entry name" value="BIR"/>
    <property type="match status" value="2"/>
</dbReference>
<dbReference type="PROSITE" id="PS50089">
    <property type="entry name" value="ZF_RING_2"/>
    <property type="match status" value="1"/>
</dbReference>
<dbReference type="Gene3D" id="3.30.40.10">
    <property type="entry name" value="Zinc/RING finger domain, C3HC4 (zinc finger)"/>
    <property type="match status" value="1"/>
</dbReference>